<reference evidence="1" key="1">
    <citation type="journal article" date="2014" name="Front. Microbiol.">
        <title>High frequency of phylogenetically diverse reductive dehalogenase-homologous genes in deep subseafloor sedimentary metagenomes.</title>
        <authorList>
            <person name="Kawai M."/>
            <person name="Futagami T."/>
            <person name="Toyoda A."/>
            <person name="Takaki Y."/>
            <person name="Nishi S."/>
            <person name="Hori S."/>
            <person name="Arai W."/>
            <person name="Tsubouchi T."/>
            <person name="Morono Y."/>
            <person name="Uchiyama I."/>
            <person name="Ito T."/>
            <person name="Fujiyama A."/>
            <person name="Inagaki F."/>
            <person name="Takami H."/>
        </authorList>
    </citation>
    <scope>NUCLEOTIDE SEQUENCE</scope>
    <source>
        <strain evidence="1">Expedition CK06-06</strain>
    </source>
</reference>
<gene>
    <name evidence="1" type="ORF">S12H4_44089</name>
</gene>
<dbReference type="EMBL" id="BARW01027128">
    <property type="protein sequence ID" value="GAJ13029.1"/>
    <property type="molecule type" value="Genomic_DNA"/>
</dbReference>
<protein>
    <submittedName>
        <fullName evidence="1">Uncharacterized protein</fullName>
    </submittedName>
</protein>
<proteinExistence type="predicted"/>
<name>X1U6C7_9ZZZZ</name>
<comment type="caution">
    <text evidence="1">The sequence shown here is derived from an EMBL/GenBank/DDBJ whole genome shotgun (WGS) entry which is preliminary data.</text>
</comment>
<feature type="non-terminal residue" evidence="1">
    <location>
        <position position="1"/>
    </location>
</feature>
<evidence type="ECO:0000313" key="1">
    <source>
        <dbReference type="EMBL" id="GAJ13029.1"/>
    </source>
</evidence>
<organism evidence="1">
    <name type="scientific">marine sediment metagenome</name>
    <dbReference type="NCBI Taxonomy" id="412755"/>
    <lineage>
        <taxon>unclassified sequences</taxon>
        <taxon>metagenomes</taxon>
        <taxon>ecological metagenomes</taxon>
    </lineage>
</organism>
<dbReference type="AlphaFoldDB" id="X1U6C7"/>
<accession>X1U6C7</accession>
<sequence>SKADILKGLKAEVILESEALGKLLLLRYTPADAATILDIFKAAAKPPVEATAREASKADIVAGVKKGIITPKEGYMMLQDIGFSPEASHFILEVRAEESPFSPTTPLELKRLIGHYNRSQGMEVTEIPQEVIDAERAFLSVTERLKVAYAEGLAQDKIDLLEVEKAEAAARYRELLLLHGL</sequence>